<feature type="compositionally biased region" description="Basic and acidic residues" evidence="1">
    <location>
        <begin position="1"/>
        <end position="13"/>
    </location>
</feature>
<evidence type="ECO:0000256" key="2">
    <source>
        <dbReference type="SAM" id="Phobius"/>
    </source>
</evidence>
<keyword evidence="2" id="KW-0812">Transmembrane</keyword>
<feature type="region of interest" description="Disordered" evidence="1">
    <location>
        <begin position="276"/>
        <end position="306"/>
    </location>
</feature>
<reference evidence="3" key="1">
    <citation type="submission" date="2023-06" db="EMBL/GenBank/DDBJ databases">
        <title>Gordonia sp. nov. and Pseudochrobactrum sp. nov., two species isolated from the burying beetle Nicrophorus vespilloides.</title>
        <authorList>
            <person name="Poehlein A."/>
            <person name="Guzman J."/>
            <person name="Daniel R."/>
            <person name="Vilcinskas A."/>
        </authorList>
    </citation>
    <scope>NUCLEOTIDE SEQUENCE</scope>
    <source>
        <strain evidence="3">MP11Mi</strain>
    </source>
</reference>
<proteinExistence type="predicted"/>
<organism evidence="3">
    <name type="scientific">Gordonia sp. MP11Mi</name>
    <dbReference type="NCBI Taxonomy" id="3022769"/>
    <lineage>
        <taxon>Bacteria</taxon>
        <taxon>Bacillati</taxon>
        <taxon>Actinomycetota</taxon>
        <taxon>Actinomycetes</taxon>
        <taxon>Mycobacteriales</taxon>
        <taxon>Gordoniaceae</taxon>
        <taxon>Gordonia</taxon>
    </lineage>
</organism>
<evidence type="ECO:0000256" key="1">
    <source>
        <dbReference type="SAM" id="MobiDB-lite"/>
    </source>
</evidence>
<evidence type="ECO:0000313" key="3">
    <source>
        <dbReference type="EMBL" id="WOC13100.1"/>
    </source>
</evidence>
<evidence type="ECO:0008006" key="4">
    <source>
        <dbReference type="Google" id="ProtNLM"/>
    </source>
</evidence>
<feature type="region of interest" description="Disordered" evidence="1">
    <location>
        <begin position="1"/>
        <end position="102"/>
    </location>
</feature>
<feature type="transmembrane region" description="Helical" evidence="2">
    <location>
        <begin position="111"/>
        <end position="134"/>
    </location>
</feature>
<protein>
    <recommendedName>
        <fullName evidence="4">Mce-associated membrane protein</fullName>
    </recommendedName>
</protein>
<accession>A0AA97CXR0</accession>
<dbReference type="AlphaFoldDB" id="A0AA97CXR0"/>
<keyword evidence="2" id="KW-0472">Membrane</keyword>
<dbReference type="EMBL" id="CP128986">
    <property type="protein sequence ID" value="WOC13100.1"/>
    <property type="molecule type" value="Genomic_DNA"/>
</dbReference>
<keyword evidence="2" id="KW-1133">Transmembrane helix</keyword>
<gene>
    <name evidence="3" type="ORF">MP11Mi_21970</name>
</gene>
<dbReference type="RefSeq" id="WP_420038948.1">
    <property type="nucleotide sequence ID" value="NZ_CP128986.1"/>
</dbReference>
<feature type="compositionally biased region" description="Basic and acidic residues" evidence="1">
    <location>
        <begin position="78"/>
        <end position="99"/>
    </location>
</feature>
<feature type="compositionally biased region" description="Pro residues" evidence="1">
    <location>
        <begin position="293"/>
        <end position="306"/>
    </location>
</feature>
<name>A0AA97CXR0_9ACTN</name>
<sequence>MSEDNTDREKTEGDDAGTPAETTVTETAKTVTPAAESAVTPAAESAVTPAAESAVTPAAESAVTPAAESAVTPAAESAAEKSDGKKSDETLTQKNDRGSGRRGQVTMSIPVLIGSLLAGLLIIILAATTVVFVLRDSSARNDLDSMRATAADAAAAEKVAGKYAVSAATLDYQDLTPWITAMKKGVSPELAKRYDAVGQTMEQIITPLRMKTSGELVTTSLSDSEGDLYRVDAVVNVNTTTVQNPSGGNAVAVYKLTLDRSKNWLITEVGDPTNTVAGNLGSPSGAPAAPAAPAAPTPPADQVPGN</sequence>
<feature type="compositionally biased region" description="Low complexity" evidence="1">
    <location>
        <begin position="18"/>
        <end position="36"/>
    </location>
</feature>